<protein>
    <submittedName>
        <fullName evidence="1">Integrator complex subunit 6-A</fullName>
    </submittedName>
</protein>
<dbReference type="AlphaFoldDB" id="S4NPH8"/>
<organism evidence="1">
    <name type="scientific">Pararge aegeria</name>
    <name type="common">speckled wood butterfly</name>
    <dbReference type="NCBI Taxonomy" id="116150"/>
    <lineage>
        <taxon>Eukaryota</taxon>
        <taxon>Metazoa</taxon>
        <taxon>Ecdysozoa</taxon>
        <taxon>Arthropoda</taxon>
        <taxon>Hexapoda</taxon>
        <taxon>Insecta</taxon>
        <taxon>Pterygota</taxon>
        <taxon>Neoptera</taxon>
        <taxon>Endopterygota</taxon>
        <taxon>Lepidoptera</taxon>
        <taxon>Glossata</taxon>
        <taxon>Ditrysia</taxon>
        <taxon>Papilionoidea</taxon>
        <taxon>Nymphalidae</taxon>
        <taxon>Satyrinae</taxon>
        <taxon>Satyrini</taxon>
        <taxon>Parargina</taxon>
        <taxon>Pararge</taxon>
    </lineage>
</organism>
<proteinExistence type="predicted"/>
<reference evidence="1" key="1">
    <citation type="journal article" date="2013" name="BMC Genomics">
        <title>Unscrambling butterfly oogenesis.</title>
        <authorList>
            <person name="Carter J.M."/>
            <person name="Baker S.C."/>
            <person name="Pink R."/>
            <person name="Carter D.R."/>
            <person name="Collins A."/>
            <person name="Tomlin J."/>
            <person name="Gibbs M."/>
            <person name="Breuker C.J."/>
        </authorList>
    </citation>
    <scope>NUCLEOTIDE SEQUENCE</scope>
    <source>
        <tissue evidence="1">Ovary</tissue>
    </source>
</reference>
<feature type="non-terminal residue" evidence="1">
    <location>
        <position position="80"/>
    </location>
</feature>
<sequence length="80" mass="8882">MVVTAETVASKATILTLTLTKTWMGMAIKMDDGTEALIKLACRTQPRPRRKPGTLVGVLSTCRGRLHKRVLPWASGRYRN</sequence>
<name>S4NPH8_9NEOP</name>
<accession>S4NPH8</accession>
<reference evidence="1" key="2">
    <citation type="submission" date="2013-05" db="EMBL/GenBank/DDBJ databases">
        <authorList>
            <person name="Carter J.-M."/>
            <person name="Baker S.C."/>
            <person name="Pink R."/>
            <person name="Carter D.R.F."/>
            <person name="Collins A."/>
            <person name="Tomlin J."/>
            <person name="Gibbs M."/>
            <person name="Breuker C.J."/>
        </authorList>
    </citation>
    <scope>NUCLEOTIDE SEQUENCE</scope>
    <source>
        <tissue evidence="1">Ovary</tissue>
    </source>
</reference>
<evidence type="ECO:0000313" key="1">
    <source>
        <dbReference type="EMBL" id="JAA80696.1"/>
    </source>
</evidence>
<dbReference type="EMBL" id="GAIX01011864">
    <property type="protein sequence ID" value="JAA80696.1"/>
    <property type="molecule type" value="Transcribed_RNA"/>
</dbReference>